<evidence type="ECO:0000313" key="4">
    <source>
        <dbReference type="Proteomes" id="UP000257123"/>
    </source>
</evidence>
<comment type="caution">
    <text evidence="1">The sequence shown here is derived from an EMBL/GenBank/DDBJ whole genome shotgun (WGS) entry which is preliminary data.</text>
</comment>
<dbReference type="RefSeq" id="WP_116421533.1">
    <property type="nucleotide sequence ID" value="NZ_NMUE01000032.1"/>
</dbReference>
<accession>A0A371QWK3</accession>
<dbReference type="EMBL" id="NMUE01000032">
    <property type="protein sequence ID" value="RFA94656.1"/>
    <property type="molecule type" value="Genomic_DNA"/>
</dbReference>
<dbReference type="Proteomes" id="UP000256877">
    <property type="component" value="Unassembled WGS sequence"/>
</dbReference>
<organism evidence="1 4">
    <name type="scientific">Pyrobaculum aerophilum</name>
    <dbReference type="NCBI Taxonomy" id="13773"/>
    <lineage>
        <taxon>Archaea</taxon>
        <taxon>Thermoproteota</taxon>
        <taxon>Thermoprotei</taxon>
        <taxon>Thermoproteales</taxon>
        <taxon>Thermoproteaceae</taxon>
        <taxon>Pyrobaculum</taxon>
    </lineage>
</organism>
<evidence type="ECO:0000313" key="1">
    <source>
        <dbReference type="EMBL" id="RFA94656.1"/>
    </source>
</evidence>
<dbReference type="Proteomes" id="UP000257123">
    <property type="component" value="Unassembled WGS sequence"/>
</dbReference>
<gene>
    <name evidence="1" type="ORF">CGL51_09325</name>
    <name evidence="2" type="ORF">CGL52_12120</name>
</gene>
<evidence type="ECO:0000313" key="2">
    <source>
        <dbReference type="EMBL" id="RFA95868.1"/>
    </source>
</evidence>
<sequence length="197" mass="22423">MGELRQSHDGHPAVSIERGGRKHSGLRYDDYKELIENTCRSWNRGVEWLRDKFGDNYKGHMGLLGTALVACYAMSRCHDVVIEPKIRRKDIPLDLSVINPDTAIVQSEGLLIIEVKVHRKEPIALTSQLDDFILKYGRQLKKWGIYLAVIHFWMGGRTPAIKLPPWAVELSLSPGRKLDELYGELDRLLQAVVGRNP</sequence>
<protein>
    <submittedName>
        <fullName evidence="1">Uncharacterized protein</fullName>
    </submittedName>
</protein>
<reference evidence="3 4" key="1">
    <citation type="submission" date="2017-07" db="EMBL/GenBank/DDBJ databases">
        <title>Draft genome sequence of aerobic hyperthermophilic archaea, Pyrobaculum aerophilum YKB31 and YKB32.</title>
        <authorList>
            <person name="Mochizuki T."/>
            <person name="Berliner A.J."/>
            <person name="Yoshida-Takashima Y."/>
            <person name="Takaki Y."/>
            <person name="Nunoura T."/>
            <person name="Takai K."/>
        </authorList>
    </citation>
    <scope>NUCLEOTIDE SEQUENCE [LARGE SCALE GENOMIC DNA]</scope>
    <source>
        <strain evidence="1 4">YKB31</strain>
        <strain evidence="2 3">YKB32</strain>
    </source>
</reference>
<dbReference type="AlphaFoldDB" id="A0A371QWK3"/>
<proteinExistence type="predicted"/>
<evidence type="ECO:0000313" key="3">
    <source>
        <dbReference type="Proteomes" id="UP000256877"/>
    </source>
</evidence>
<dbReference type="EMBL" id="NMUF01000048">
    <property type="protein sequence ID" value="RFA95868.1"/>
    <property type="molecule type" value="Genomic_DNA"/>
</dbReference>
<name>A0A371QWK3_9CREN</name>
<dbReference type="OrthoDB" id="386747at2157"/>